<sequence length="53" mass="5799">MNSGAIESREFRRAMDLFATGVTIVPYVARPAPMTANAFSGPWQLDPLDRTTA</sequence>
<reference evidence="1 2" key="1">
    <citation type="submission" date="2019-06" db="EMBL/GenBank/DDBJ databases">
        <title>Pac Bio to generate improved reference genome sequences for organisms with transposon mutant libraries (support for FEBA project).</title>
        <authorList>
            <person name="Blow M."/>
        </authorList>
    </citation>
    <scope>NUCLEOTIDE SEQUENCE [LARGE SCALE GENOMIC DNA]</scope>
    <source>
        <strain evidence="1 2">USDA 1844</strain>
    </source>
</reference>
<gene>
    <name evidence="1" type="ORF">BCL32_5628</name>
</gene>
<accession>A0A559SSL5</accession>
<dbReference type="RefSeq" id="WP_022713631.1">
    <property type="nucleotide sequence ID" value="NZ_ATTQ01000002.1"/>
</dbReference>
<name>A0A559SSL5_9HYPH</name>
<proteinExistence type="predicted"/>
<protein>
    <submittedName>
        <fullName evidence="1">Uncharacterized protein</fullName>
    </submittedName>
</protein>
<evidence type="ECO:0000313" key="2">
    <source>
        <dbReference type="Proteomes" id="UP000319824"/>
    </source>
</evidence>
<evidence type="ECO:0000313" key="1">
    <source>
        <dbReference type="EMBL" id="TVZ65330.1"/>
    </source>
</evidence>
<dbReference type="EMBL" id="VISO01000003">
    <property type="protein sequence ID" value="TVZ65330.1"/>
    <property type="molecule type" value="Genomic_DNA"/>
</dbReference>
<dbReference type="AlphaFoldDB" id="A0A559SSL5"/>
<organism evidence="1 2">
    <name type="scientific">Rhizobium mongolense USDA 1844</name>
    <dbReference type="NCBI Taxonomy" id="1079460"/>
    <lineage>
        <taxon>Bacteria</taxon>
        <taxon>Pseudomonadati</taxon>
        <taxon>Pseudomonadota</taxon>
        <taxon>Alphaproteobacteria</taxon>
        <taxon>Hyphomicrobiales</taxon>
        <taxon>Rhizobiaceae</taxon>
        <taxon>Rhizobium/Agrobacterium group</taxon>
        <taxon>Rhizobium</taxon>
    </lineage>
</organism>
<comment type="caution">
    <text evidence="1">The sequence shown here is derived from an EMBL/GenBank/DDBJ whole genome shotgun (WGS) entry which is preliminary data.</text>
</comment>
<dbReference type="Proteomes" id="UP000319824">
    <property type="component" value="Unassembled WGS sequence"/>
</dbReference>